<gene>
    <name evidence="4" type="ORF">CXB45_00355</name>
</gene>
<dbReference type="RefSeq" id="WP_101172680.1">
    <property type="nucleotide sequence ID" value="NZ_JAKRKB010000001.1"/>
</dbReference>
<feature type="transmembrane region" description="Helical" evidence="2">
    <location>
        <begin position="84"/>
        <end position="101"/>
    </location>
</feature>
<keyword evidence="2" id="KW-1133">Transmembrane helix</keyword>
<dbReference type="STRING" id="1121365.GCA_000375365_01608"/>
<dbReference type="Proteomes" id="UP000233249">
    <property type="component" value="Unassembled WGS sequence"/>
</dbReference>
<protein>
    <recommendedName>
        <fullName evidence="3">Low molecular weight protein antigen 6 PH domain-containing protein</fullName>
    </recommendedName>
</protein>
<accession>A0A2N0XAB5</accession>
<evidence type="ECO:0000313" key="5">
    <source>
        <dbReference type="Proteomes" id="UP000233249"/>
    </source>
</evidence>
<evidence type="ECO:0000313" key="4">
    <source>
        <dbReference type="EMBL" id="PKF69654.1"/>
    </source>
</evidence>
<keyword evidence="2" id="KW-0812">Transmembrane</keyword>
<dbReference type="OrthoDB" id="5191452at2"/>
<feature type="transmembrane region" description="Helical" evidence="2">
    <location>
        <begin position="49"/>
        <end position="72"/>
    </location>
</feature>
<dbReference type="AlphaFoldDB" id="A0A2N0XAB5"/>
<comment type="caution">
    <text evidence="4">The sequence shown here is derived from an EMBL/GenBank/DDBJ whole genome shotgun (WGS) entry which is preliminary data.</text>
</comment>
<feature type="domain" description="Low molecular weight protein antigen 6 PH" evidence="3">
    <location>
        <begin position="103"/>
        <end position="168"/>
    </location>
</feature>
<dbReference type="EMBL" id="PJAF01000001">
    <property type="protein sequence ID" value="PKF69654.1"/>
    <property type="molecule type" value="Genomic_DNA"/>
</dbReference>
<proteinExistence type="predicted"/>
<evidence type="ECO:0000256" key="2">
    <source>
        <dbReference type="SAM" id="Phobius"/>
    </source>
</evidence>
<evidence type="ECO:0000256" key="1">
    <source>
        <dbReference type="SAM" id="MobiDB-lite"/>
    </source>
</evidence>
<organism evidence="4 5">
    <name type="scientific">Corynebacterium mastitidis</name>
    <dbReference type="NCBI Taxonomy" id="161890"/>
    <lineage>
        <taxon>Bacteria</taxon>
        <taxon>Bacillati</taxon>
        <taxon>Actinomycetota</taxon>
        <taxon>Actinomycetes</taxon>
        <taxon>Mycobacteriales</taxon>
        <taxon>Corynebacteriaceae</taxon>
        <taxon>Corynebacterium</taxon>
    </lineage>
</organism>
<name>A0A2N0XAB5_9CORY</name>
<evidence type="ECO:0000259" key="3">
    <source>
        <dbReference type="Pfam" id="PF10756"/>
    </source>
</evidence>
<feature type="compositionally biased region" description="Basic and acidic residues" evidence="1">
    <location>
        <begin position="1"/>
        <end position="11"/>
    </location>
</feature>
<dbReference type="Pfam" id="PF10756">
    <property type="entry name" value="bPH_6"/>
    <property type="match status" value="1"/>
</dbReference>
<sequence>MDSKQQGKDQHGGAPLSESDVQRYNAADPTAVVSTRPWELEVTSARLKVLSWVAAAVVMAVHIFMSVVVGVGETGTALTTVDRFAFFGVGVVLSLLVFVALQRPRVRVNADGVEVRNFIGTRFYHWSVVYGLAFPRGSRMARLELPDFEYVPMWAMQSADRASIVGDVEKFRALEARYMPQD</sequence>
<dbReference type="InterPro" id="IPR019692">
    <property type="entry name" value="CFP-6_PH"/>
</dbReference>
<keyword evidence="2" id="KW-0472">Membrane</keyword>
<reference evidence="4 5" key="1">
    <citation type="submission" date="2017-12" db="EMBL/GenBank/DDBJ databases">
        <title>Corynebacterium mastitidis 16-1433 Genome.</title>
        <authorList>
            <person name="Gulvik C.A."/>
        </authorList>
    </citation>
    <scope>NUCLEOTIDE SEQUENCE [LARGE SCALE GENOMIC DNA]</scope>
    <source>
        <strain evidence="4 5">16-1433</strain>
    </source>
</reference>
<feature type="region of interest" description="Disordered" evidence="1">
    <location>
        <begin position="1"/>
        <end position="20"/>
    </location>
</feature>